<dbReference type="InterPro" id="IPR014710">
    <property type="entry name" value="RmlC-like_jellyroll"/>
</dbReference>
<accession>A0A7S2I8J3</accession>
<dbReference type="PROSITE" id="PS50042">
    <property type="entry name" value="CNMP_BINDING_3"/>
    <property type="match status" value="2"/>
</dbReference>
<dbReference type="GO" id="GO:0004862">
    <property type="term" value="F:cAMP-dependent protein kinase inhibitor activity"/>
    <property type="evidence" value="ECO:0007669"/>
    <property type="project" value="TreeGrafter"/>
</dbReference>
<dbReference type="InterPro" id="IPR050503">
    <property type="entry name" value="cAMP-dep_PK_reg_su-like"/>
</dbReference>
<protein>
    <recommendedName>
        <fullName evidence="1">Cyclic nucleotide-binding domain-containing protein</fullName>
    </recommendedName>
</protein>
<dbReference type="Pfam" id="PF00027">
    <property type="entry name" value="cNMP_binding"/>
    <property type="match status" value="2"/>
</dbReference>
<dbReference type="AlphaFoldDB" id="A0A7S2I8J3"/>
<dbReference type="Gene3D" id="2.60.120.10">
    <property type="entry name" value="Jelly Rolls"/>
    <property type="match status" value="2"/>
</dbReference>
<dbReference type="InterPro" id="IPR018490">
    <property type="entry name" value="cNMP-bd_dom_sf"/>
</dbReference>
<name>A0A7S2I8J3_9EUKA</name>
<dbReference type="GO" id="GO:0005829">
    <property type="term" value="C:cytosol"/>
    <property type="evidence" value="ECO:0007669"/>
    <property type="project" value="TreeGrafter"/>
</dbReference>
<dbReference type="PANTHER" id="PTHR11635">
    <property type="entry name" value="CAMP-DEPENDENT PROTEIN KINASE REGULATORY CHAIN"/>
    <property type="match status" value="1"/>
</dbReference>
<dbReference type="PANTHER" id="PTHR11635:SF152">
    <property type="entry name" value="CAMP-DEPENDENT PROTEIN KINASE TYPE I REGULATORY SUBUNIT-RELATED"/>
    <property type="match status" value="1"/>
</dbReference>
<evidence type="ECO:0000259" key="1">
    <source>
        <dbReference type="PROSITE" id="PS50042"/>
    </source>
</evidence>
<proteinExistence type="predicted"/>
<feature type="domain" description="Cyclic nucleotide-binding" evidence="1">
    <location>
        <begin position="213"/>
        <end position="305"/>
    </location>
</feature>
<dbReference type="InterPro" id="IPR000595">
    <property type="entry name" value="cNMP-bd_dom"/>
</dbReference>
<dbReference type="SUPFAM" id="SSF51206">
    <property type="entry name" value="cAMP-binding domain-like"/>
    <property type="match status" value="2"/>
</dbReference>
<dbReference type="CDD" id="cd00038">
    <property type="entry name" value="CAP_ED"/>
    <property type="match status" value="2"/>
</dbReference>
<organism evidence="2">
    <name type="scientific">Haptolina brevifila</name>
    <dbReference type="NCBI Taxonomy" id="156173"/>
    <lineage>
        <taxon>Eukaryota</taxon>
        <taxon>Haptista</taxon>
        <taxon>Haptophyta</taxon>
        <taxon>Prymnesiophyceae</taxon>
        <taxon>Prymnesiales</taxon>
        <taxon>Prymnesiaceae</taxon>
        <taxon>Haptolina</taxon>
    </lineage>
</organism>
<reference evidence="2" key="1">
    <citation type="submission" date="2021-01" db="EMBL/GenBank/DDBJ databases">
        <authorList>
            <person name="Corre E."/>
            <person name="Pelletier E."/>
            <person name="Niang G."/>
            <person name="Scheremetjew M."/>
            <person name="Finn R."/>
            <person name="Kale V."/>
            <person name="Holt S."/>
            <person name="Cochrane G."/>
            <person name="Meng A."/>
            <person name="Brown T."/>
            <person name="Cohen L."/>
        </authorList>
    </citation>
    <scope>NUCLEOTIDE SEQUENCE</scope>
    <source>
        <strain evidence="2">UTEX LB 985</strain>
    </source>
</reference>
<dbReference type="EMBL" id="HBGU01059005">
    <property type="protein sequence ID" value="CAD9512089.1"/>
    <property type="molecule type" value="Transcribed_RNA"/>
</dbReference>
<feature type="domain" description="Cyclic nucleotide-binding" evidence="1">
    <location>
        <begin position="336"/>
        <end position="427"/>
    </location>
</feature>
<dbReference type="SMART" id="SM00100">
    <property type="entry name" value="cNMP"/>
    <property type="match status" value="2"/>
</dbReference>
<dbReference type="GO" id="GO:0034236">
    <property type="term" value="F:protein kinase A catalytic subunit binding"/>
    <property type="evidence" value="ECO:0007669"/>
    <property type="project" value="TreeGrafter"/>
</dbReference>
<sequence>MTERVNMRRFHSDSSPTLARLTVDSRQEMRGKEHHGISLPPLWGVRGRTPCSPKGGRSKIHPPGYTPEFHHGAVITRLNEVGLHTVVASRSIRVGASKHKHNSKSLVLQMMEQPQEPIVADDEPTLLPIDDTPTFDGTKPGEGIHAAATSLVAPRSWKELKSEQVLLLKRGRRISATAIALQDNPTLIHRDPSGPQTTTPPAVALKMLGTVPWFHRVSNTDMRTLMARSRVVYFPPATKILRESSHGTAFYVLLEGRALVSSPRRNIDVVIGSNQSFGETALLPDCHFRREATVTSLEDTWCLRLTLADLKVLEEPPDLIELTHIYYAKMLGAVRWFDWLAASKLLVIATCMEAESYPAGRPVFQQGDIAEKMYIIVKGAVGIFLELPTSTTDVAWTHKNKLLAQFTPESKSPWFGEAALFAESHTPAVGHQAQVTRRGAGAFTLEATQLFSVHVSHAKKFMHALPEFVQMNAAYQKAYKRTNELNHGRKDDKE</sequence>
<dbReference type="GO" id="GO:0030552">
    <property type="term" value="F:cAMP binding"/>
    <property type="evidence" value="ECO:0007669"/>
    <property type="project" value="TreeGrafter"/>
</dbReference>
<dbReference type="GO" id="GO:0005952">
    <property type="term" value="C:cAMP-dependent protein kinase complex"/>
    <property type="evidence" value="ECO:0007669"/>
    <property type="project" value="InterPro"/>
</dbReference>
<gene>
    <name evidence="2" type="ORF">CBRE1094_LOCUS32083</name>
</gene>
<evidence type="ECO:0000313" key="2">
    <source>
        <dbReference type="EMBL" id="CAD9512089.1"/>
    </source>
</evidence>